<dbReference type="AlphaFoldDB" id="A0A926ERY9"/>
<dbReference type="PROSITE" id="PS51464">
    <property type="entry name" value="SIS"/>
    <property type="match status" value="1"/>
</dbReference>
<dbReference type="InterPro" id="IPR046348">
    <property type="entry name" value="SIS_dom_sf"/>
</dbReference>
<dbReference type="InterPro" id="IPR001347">
    <property type="entry name" value="SIS_dom"/>
</dbReference>
<dbReference type="SUPFAM" id="SSF53697">
    <property type="entry name" value="SIS domain"/>
    <property type="match status" value="1"/>
</dbReference>
<sequence>MSNYVEGYYRSVCGYMKRIMDEEKEHMDKAAQVIADQIKKDKLVYIWGPGGHSNMAAMEVFYRAGGIAYFSAILDEGTLLSNGAERSTKIERLPGYGAAVVNSNDIGEGDLLIVANSYGINSATIDAALEARRLGAKVIGISSVEHAQNTPKEHPARHPSKKNLHEVVDYHVDTKIPVGDALVQVEGASQPTGALSTFANSFTLQSIVIQVVEKLAAEGMDPPLWKSGNASGGDEWNQKFFDRFRGKIRYL</sequence>
<protein>
    <submittedName>
        <fullName evidence="2">SIS domain-containing protein</fullName>
    </submittedName>
</protein>
<name>A0A926ERY9_9FIRM</name>
<accession>A0A926ERY9</accession>
<dbReference type="GO" id="GO:0097367">
    <property type="term" value="F:carbohydrate derivative binding"/>
    <property type="evidence" value="ECO:0007669"/>
    <property type="project" value="InterPro"/>
</dbReference>
<dbReference type="GO" id="GO:1901135">
    <property type="term" value="P:carbohydrate derivative metabolic process"/>
    <property type="evidence" value="ECO:0007669"/>
    <property type="project" value="InterPro"/>
</dbReference>
<evidence type="ECO:0000313" key="2">
    <source>
        <dbReference type="EMBL" id="MBC8585409.1"/>
    </source>
</evidence>
<reference evidence="2" key="1">
    <citation type="submission" date="2020-08" db="EMBL/GenBank/DDBJ databases">
        <title>Genome public.</title>
        <authorList>
            <person name="Liu C."/>
            <person name="Sun Q."/>
        </authorList>
    </citation>
    <scope>NUCLEOTIDE SEQUENCE</scope>
    <source>
        <strain evidence="2">NSJ-64</strain>
    </source>
</reference>
<dbReference type="RefSeq" id="WP_262395189.1">
    <property type="nucleotide sequence ID" value="NZ_JACRTD010000004.1"/>
</dbReference>
<evidence type="ECO:0000313" key="3">
    <source>
        <dbReference type="Proteomes" id="UP000623678"/>
    </source>
</evidence>
<comment type="caution">
    <text evidence="2">The sequence shown here is derived from an EMBL/GenBank/DDBJ whole genome shotgun (WGS) entry which is preliminary data.</text>
</comment>
<dbReference type="Pfam" id="PF13580">
    <property type="entry name" value="SIS_2"/>
    <property type="match status" value="1"/>
</dbReference>
<feature type="domain" description="SIS" evidence="1">
    <location>
        <begin position="34"/>
        <end position="222"/>
    </location>
</feature>
<dbReference type="Proteomes" id="UP000623678">
    <property type="component" value="Unassembled WGS sequence"/>
</dbReference>
<gene>
    <name evidence="2" type="ORF">H8705_07415</name>
</gene>
<evidence type="ECO:0000259" key="1">
    <source>
        <dbReference type="PROSITE" id="PS51464"/>
    </source>
</evidence>
<organism evidence="2 3">
    <name type="scientific">Youxingia wuxianensis</name>
    <dbReference type="NCBI Taxonomy" id="2763678"/>
    <lineage>
        <taxon>Bacteria</taxon>
        <taxon>Bacillati</taxon>
        <taxon>Bacillota</taxon>
        <taxon>Clostridia</taxon>
        <taxon>Eubacteriales</taxon>
        <taxon>Oscillospiraceae</taxon>
        <taxon>Youxingia</taxon>
    </lineage>
</organism>
<keyword evidence="3" id="KW-1185">Reference proteome</keyword>
<dbReference type="EMBL" id="JACRTD010000004">
    <property type="protein sequence ID" value="MBC8585409.1"/>
    <property type="molecule type" value="Genomic_DNA"/>
</dbReference>
<dbReference type="NCBIfam" id="NF002805">
    <property type="entry name" value="PRK02947.1"/>
    <property type="match status" value="1"/>
</dbReference>
<proteinExistence type="predicted"/>
<dbReference type="Gene3D" id="3.40.50.10490">
    <property type="entry name" value="Glucose-6-phosphate isomerase like protein, domain 1"/>
    <property type="match status" value="1"/>
</dbReference>